<dbReference type="InterPro" id="IPR036890">
    <property type="entry name" value="HATPase_C_sf"/>
</dbReference>
<dbReference type="PANTHER" id="PTHR15600">
    <property type="entry name" value="SACSIN"/>
    <property type="match status" value="1"/>
</dbReference>
<evidence type="ECO:0000259" key="1">
    <source>
        <dbReference type="Pfam" id="PF25794"/>
    </source>
</evidence>
<reference evidence="2 3" key="1">
    <citation type="submission" date="2014-04" db="EMBL/GenBank/DDBJ databases">
        <authorList>
            <consortium name="DOE Joint Genome Institute"/>
            <person name="Kuo A."/>
            <person name="Girlanda M."/>
            <person name="Perotto S."/>
            <person name="Kohler A."/>
            <person name="Nagy L.G."/>
            <person name="Floudas D."/>
            <person name="Copeland A."/>
            <person name="Barry K.W."/>
            <person name="Cichocki N."/>
            <person name="Veneault-Fourrey C."/>
            <person name="LaButti K."/>
            <person name="Lindquist E.A."/>
            <person name="Lipzen A."/>
            <person name="Lundell T."/>
            <person name="Morin E."/>
            <person name="Murat C."/>
            <person name="Sun H."/>
            <person name="Tunlid A."/>
            <person name="Henrissat B."/>
            <person name="Grigoriev I.V."/>
            <person name="Hibbett D.S."/>
            <person name="Martin F."/>
            <person name="Nordberg H.P."/>
            <person name="Cantor M.N."/>
            <person name="Hua S.X."/>
        </authorList>
    </citation>
    <scope>NUCLEOTIDE SEQUENCE [LARGE SCALE GENOMIC DNA]</scope>
    <source>
        <strain evidence="2 3">MUT 4182</strain>
    </source>
</reference>
<dbReference type="NCBIfam" id="NF047352">
    <property type="entry name" value="P_loop_sacsin"/>
    <property type="match status" value="1"/>
</dbReference>
<dbReference type="PANTHER" id="PTHR15600:SF42">
    <property type="entry name" value="SACSIN"/>
    <property type="match status" value="1"/>
</dbReference>
<dbReference type="OrthoDB" id="10031156at2759"/>
<gene>
    <name evidence="2" type="ORF">M407DRAFT_80294</name>
</gene>
<organism evidence="2 3">
    <name type="scientific">Tulasnella calospora MUT 4182</name>
    <dbReference type="NCBI Taxonomy" id="1051891"/>
    <lineage>
        <taxon>Eukaryota</taxon>
        <taxon>Fungi</taxon>
        <taxon>Dikarya</taxon>
        <taxon>Basidiomycota</taxon>
        <taxon>Agaricomycotina</taxon>
        <taxon>Agaricomycetes</taxon>
        <taxon>Cantharellales</taxon>
        <taxon>Tulasnellaceae</taxon>
        <taxon>Tulasnella</taxon>
    </lineage>
</organism>
<dbReference type="SUPFAM" id="SSF55874">
    <property type="entry name" value="ATPase domain of HSP90 chaperone/DNA topoisomerase II/histidine kinase"/>
    <property type="match status" value="1"/>
</dbReference>
<feature type="domain" description="Sacsin/Nov" evidence="1">
    <location>
        <begin position="10"/>
        <end position="215"/>
    </location>
</feature>
<dbReference type="InterPro" id="IPR052972">
    <property type="entry name" value="Sacsin_chaperone_reg"/>
</dbReference>
<accession>A0A0C3Q0K2</accession>
<name>A0A0C3Q0K2_9AGAM</name>
<protein>
    <recommendedName>
        <fullName evidence="1">Sacsin/Nov domain-containing protein</fullName>
    </recommendedName>
</protein>
<dbReference type="Pfam" id="PF25794">
    <property type="entry name" value="SACS"/>
    <property type="match status" value="1"/>
</dbReference>
<feature type="non-terminal residue" evidence="2">
    <location>
        <position position="216"/>
    </location>
</feature>
<dbReference type="EMBL" id="KN823135">
    <property type="protein sequence ID" value="KIO21530.1"/>
    <property type="molecule type" value="Genomic_DNA"/>
</dbReference>
<evidence type="ECO:0000313" key="3">
    <source>
        <dbReference type="Proteomes" id="UP000054248"/>
    </source>
</evidence>
<dbReference type="STRING" id="1051891.A0A0C3Q0K2"/>
<dbReference type="InterPro" id="IPR058210">
    <property type="entry name" value="SACS/Nov_dom"/>
</dbReference>
<evidence type="ECO:0000313" key="2">
    <source>
        <dbReference type="EMBL" id="KIO21530.1"/>
    </source>
</evidence>
<reference evidence="3" key="2">
    <citation type="submission" date="2015-01" db="EMBL/GenBank/DDBJ databases">
        <title>Evolutionary Origins and Diversification of the Mycorrhizal Mutualists.</title>
        <authorList>
            <consortium name="DOE Joint Genome Institute"/>
            <consortium name="Mycorrhizal Genomics Consortium"/>
            <person name="Kohler A."/>
            <person name="Kuo A."/>
            <person name="Nagy L.G."/>
            <person name="Floudas D."/>
            <person name="Copeland A."/>
            <person name="Barry K.W."/>
            <person name="Cichocki N."/>
            <person name="Veneault-Fourrey C."/>
            <person name="LaButti K."/>
            <person name="Lindquist E.A."/>
            <person name="Lipzen A."/>
            <person name="Lundell T."/>
            <person name="Morin E."/>
            <person name="Murat C."/>
            <person name="Riley R."/>
            <person name="Ohm R."/>
            <person name="Sun H."/>
            <person name="Tunlid A."/>
            <person name="Henrissat B."/>
            <person name="Grigoriev I.V."/>
            <person name="Hibbett D.S."/>
            <person name="Martin F."/>
        </authorList>
    </citation>
    <scope>NUCLEOTIDE SEQUENCE [LARGE SCALE GENOMIC DNA]</scope>
    <source>
        <strain evidence="3">MUT 4182</strain>
    </source>
</reference>
<dbReference type="AlphaFoldDB" id="A0A0C3Q0K2"/>
<dbReference type="HOGENOM" id="CLU_080878_1_0_1"/>
<dbReference type="Gene3D" id="3.30.565.10">
    <property type="entry name" value="Histidine kinase-like ATPase, C-terminal domain"/>
    <property type="match status" value="1"/>
</dbReference>
<proteinExistence type="predicted"/>
<sequence>MPKQTREEVDVTSALKNILDNYPAGSATLREILQNTDDAGAKKQTFILDTRKYGSNSLVGSELHVCQGPAIIATNDAYFKPKDWKAIITILNSSKTQDETSTGKYGLGFRSCYHITDNPHILSDDKLLILDPHARVEKYQGGVELDTKNVPNEDGEIERKVYEDHFATFSTVLKPDDEVYPGTAIRLPLRLEGFESKLKSSPTKVEDARKMFKDFI</sequence>
<dbReference type="GO" id="GO:0030544">
    <property type="term" value="F:Hsp70 protein binding"/>
    <property type="evidence" value="ECO:0007669"/>
    <property type="project" value="TreeGrafter"/>
</dbReference>
<keyword evidence="3" id="KW-1185">Reference proteome</keyword>
<dbReference type="Proteomes" id="UP000054248">
    <property type="component" value="Unassembled WGS sequence"/>
</dbReference>